<dbReference type="OrthoDB" id="1099963at2"/>
<sequence>MNKEDINELLDRYSKGLCSPEECKQIERYILKNPIVGNWQWENEQHKSRTAKVIKAGLPMLQGNRSAAVRWIRWGGSVAAAIMLVIGVWFFNAEKEALSDPTYVIAEAKDYSSEKVTITLPNGEVQTLEGTLSAADLKSLVQQGEGGKAAEVWLTIQVPSRQHQEVILADGSSIWLNAGSVLRFPQAFTEEYRHVYLEGEGYFEIVHNTAKPFHVFAGKGEIEVTGTKFNVQAYSEQKLIRTSLVQGGVNFYMDDKAHKLTPGIELIADIEKDEIKRQKFDINQLTSWKDGYFTFDNLELLDVMKMVSRWYNITVTSDVNFGSKRIGGTFPTGLPLDELLEDLSILSGVKFEIQGKEVRIVR</sequence>
<feature type="transmembrane region" description="Helical" evidence="1">
    <location>
        <begin position="71"/>
        <end position="91"/>
    </location>
</feature>
<feature type="domain" description="FecR protein" evidence="2">
    <location>
        <begin position="156"/>
        <end position="249"/>
    </location>
</feature>
<dbReference type="EMBL" id="SNYV01000011">
    <property type="protein sequence ID" value="TDQ79828.1"/>
    <property type="molecule type" value="Genomic_DNA"/>
</dbReference>
<dbReference type="Gene3D" id="2.60.120.1440">
    <property type="match status" value="1"/>
</dbReference>
<gene>
    <name evidence="4" type="ORF">CLV99_1278</name>
</gene>
<organism evidence="4 5">
    <name type="scientific">Sphingobacterium yanglingense</name>
    <dbReference type="NCBI Taxonomy" id="1437280"/>
    <lineage>
        <taxon>Bacteria</taxon>
        <taxon>Pseudomonadati</taxon>
        <taxon>Bacteroidota</taxon>
        <taxon>Sphingobacteriia</taxon>
        <taxon>Sphingobacteriales</taxon>
        <taxon>Sphingobacteriaceae</taxon>
        <taxon>Sphingobacterium</taxon>
    </lineage>
</organism>
<evidence type="ECO:0000313" key="4">
    <source>
        <dbReference type="EMBL" id="TDQ79828.1"/>
    </source>
</evidence>
<dbReference type="Gene3D" id="3.55.50.30">
    <property type="match status" value="1"/>
</dbReference>
<proteinExistence type="predicted"/>
<evidence type="ECO:0000313" key="5">
    <source>
        <dbReference type="Proteomes" id="UP000295292"/>
    </source>
</evidence>
<dbReference type="PIRSF" id="PIRSF018266">
    <property type="entry name" value="FecR"/>
    <property type="match status" value="1"/>
</dbReference>
<keyword evidence="1" id="KW-0812">Transmembrane</keyword>
<feature type="domain" description="Protein FecR C-terminal" evidence="3">
    <location>
        <begin position="292"/>
        <end position="360"/>
    </location>
</feature>
<dbReference type="InterPro" id="IPR032508">
    <property type="entry name" value="FecR_C"/>
</dbReference>
<name>A0A4R6WLZ1_9SPHI</name>
<dbReference type="Pfam" id="PF16344">
    <property type="entry name" value="FecR_C"/>
    <property type="match status" value="1"/>
</dbReference>
<dbReference type="AlphaFoldDB" id="A0A4R6WLZ1"/>
<keyword evidence="5" id="KW-1185">Reference proteome</keyword>
<dbReference type="PANTHER" id="PTHR30273:SF2">
    <property type="entry name" value="PROTEIN FECR"/>
    <property type="match status" value="1"/>
</dbReference>
<dbReference type="InterPro" id="IPR012373">
    <property type="entry name" value="Ferrdict_sens_TM"/>
</dbReference>
<dbReference type="Proteomes" id="UP000295292">
    <property type="component" value="Unassembled WGS sequence"/>
</dbReference>
<dbReference type="InterPro" id="IPR006860">
    <property type="entry name" value="FecR"/>
</dbReference>
<reference evidence="4 5" key="1">
    <citation type="submission" date="2019-03" db="EMBL/GenBank/DDBJ databases">
        <title>Genomic Encyclopedia of Archaeal and Bacterial Type Strains, Phase II (KMG-II): from individual species to whole genera.</title>
        <authorList>
            <person name="Goeker M."/>
        </authorList>
    </citation>
    <scope>NUCLEOTIDE SEQUENCE [LARGE SCALE GENOMIC DNA]</scope>
    <source>
        <strain evidence="4 5">DSM 28353</strain>
    </source>
</reference>
<evidence type="ECO:0000259" key="2">
    <source>
        <dbReference type="Pfam" id="PF04773"/>
    </source>
</evidence>
<dbReference type="RefSeq" id="WP_133583590.1">
    <property type="nucleotide sequence ID" value="NZ_SNYV01000011.1"/>
</dbReference>
<dbReference type="GO" id="GO:0016989">
    <property type="term" value="F:sigma factor antagonist activity"/>
    <property type="evidence" value="ECO:0007669"/>
    <property type="project" value="TreeGrafter"/>
</dbReference>
<keyword evidence="1" id="KW-1133">Transmembrane helix</keyword>
<evidence type="ECO:0000259" key="3">
    <source>
        <dbReference type="Pfam" id="PF16344"/>
    </source>
</evidence>
<accession>A0A4R6WLZ1</accession>
<evidence type="ECO:0000256" key="1">
    <source>
        <dbReference type="SAM" id="Phobius"/>
    </source>
</evidence>
<dbReference type="PANTHER" id="PTHR30273">
    <property type="entry name" value="PERIPLASMIC SIGNAL SENSOR AND SIGMA FACTOR ACTIVATOR FECR-RELATED"/>
    <property type="match status" value="1"/>
</dbReference>
<dbReference type="Pfam" id="PF04773">
    <property type="entry name" value="FecR"/>
    <property type="match status" value="1"/>
</dbReference>
<comment type="caution">
    <text evidence="4">The sequence shown here is derived from an EMBL/GenBank/DDBJ whole genome shotgun (WGS) entry which is preliminary data.</text>
</comment>
<protein>
    <submittedName>
        <fullName evidence="4">FecR family protein</fullName>
    </submittedName>
</protein>
<keyword evidence="1" id="KW-0472">Membrane</keyword>